<organism evidence="1 2">
    <name type="scientific">Coemansia nantahalensis</name>
    <dbReference type="NCBI Taxonomy" id="2789366"/>
    <lineage>
        <taxon>Eukaryota</taxon>
        <taxon>Fungi</taxon>
        <taxon>Fungi incertae sedis</taxon>
        <taxon>Zoopagomycota</taxon>
        <taxon>Kickxellomycotina</taxon>
        <taxon>Kickxellomycetes</taxon>
        <taxon>Kickxellales</taxon>
        <taxon>Kickxellaceae</taxon>
        <taxon>Coemansia</taxon>
    </lineage>
</organism>
<gene>
    <name evidence="1" type="ORF">IWQ57_004341</name>
</gene>
<proteinExistence type="predicted"/>
<evidence type="ECO:0000313" key="2">
    <source>
        <dbReference type="Proteomes" id="UP001140234"/>
    </source>
</evidence>
<protein>
    <submittedName>
        <fullName evidence="1">Uncharacterized protein</fullName>
    </submittedName>
</protein>
<evidence type="ECO:0000313" key="1">
    <source>
        <dbReference type="EMBL" id="KAJ2766484.1"/>
    </source>
</evidence>
<name>A0ACC1JT21_9FUNG</name>
<accession>A0ACC1JT21</accession>
<feature type="non-terminal residue" evidence="1">
    <location>
        <position position="571"/>
    </location>
</feature>
<dbReference type="Proteomes" id="UP001140234">
    <property type="component" value="Unassembled WGS sequence"/>
</dbReference>
<dbReference type="EMBL" id="JANBUJ010001682">
    <property type="protein sequence ID" value="KAJ2766484.1"/>
    <property type="molecule type" value="Genomic_DNA"/>
</dbReference>
<comment type="caution">
    <text evidence="1">The sequence shown here is derived from an EMBL/GenBank/DDBJ whole genome shotgun (WGS) entry which is preliminary data.</text>
</comment>
<reference evidence="1" key="1">
    <citation type="submission" date="2022-07" db="EMBL/GenBank/DDBJ databases">
        <title>Phylogenomic reconstructions and comparative analyses of Kickxellomycotina fungi.</title>
        <authorList>
            <person name="Reynolds N.K."/>
            <person name="Stajich J.E."/>
            <person name="Barry K."/>
            <person name="Grigoriev I.V."/>
            <person name="Crous P."/>
            <person name="Smith M.E."/>
        </authorList>
    </citation>
    <scope>NUCLEOTIDE SEQUENCE</scope>
    <source>
        <strain evidence="1">CBS 109366</strain>
    </source>
</reference>
<keyword evidence="2" id="KW-1185">Reference proteome</keyword>
<sequence>MEPYNSDLPTILKALQGVRPPVGGLSSPTATTADAALDAHQRPGVWSVPASVGPDLTKPVILGEIIVQWPVLDEMQKVNVLLGLAHMGQGKLHMAAAEARQISQLAKADASSDWVRTLGCLIGDVGVSGTTSSLHDLPEPTRSEMEAAVAQLAAALDKSPLCLTVPELGYVSAAVAASMAPAAVCNIYGQRPQQRELGRIMGQAKKMADGMRSPPSSRKQSLAPQSVRRSSTADPGSSASSSRMGSPEPASASTPAFTDLFGGGGGGSDDDGEGQGNGIDADGTSETDGDGSAMAVPSLYALGMSVKPSYQADHAGRMARLLAAAGNTVALGGPKTDGPRQAGRGGQAAAGLAMRRVPSAGMGPPNKVGMIAPRRRGAPVDIALPGSGPVTGMSARRAASGSTPITHQAKRVQMVNMEDSVLLTNERERLLQEQRDQANEQKEAKRLQQRAATEERKRLREEARQKRQAADEAKRQKRSAAAADSVADAESPEADGGGEAAASEMTVDSLVGFDVPSEYQTFRGDTPQIESVYADTNALSDMDRLRMYCFFNARPMPPGTDNVLEITLNEQ</sequence>